<evidence type="ECO:0000313" key="1">
    <source>
        <dbReference type="EMBL" id="KXG31215.1"/>
    </source>
</evidence>
<sequence>MLRTQISRYDDKTYIVMLSFPFCVEKTAQITCLCSPVFFHDRHEAKHLPIPINCSRAGDVLVQEISC</sequence>
<dbReference type="EMBL" id="CM000763">
    <property type="protein sequence ID" value="KXG31215.1"/>
    <property type="molecule type" value="Genomic_DNA"/>
</dbReference>
<proteinExistence type="predicted"/>
<keyword evidence="2" id="KW-1185">Reference proteome</keyword>
<accession>A0A194YTN9</accession>
<name>A0A194YTN9_SORBI</name>
<organism evidence="1 2">
    <name type="scientific">Sorghum bicolor</name>
    <name type="common">Sorghum</name>
    <name type="synonym">Sorghum vulgare</name>
    <dbReference type="NCBI Taxonomy" id="4558"/>
    <lineage>
        <taxon>Eukaryota</taxon>
        <taxon>Viridiplantae</taxon>
        <taxon>Streptophyta</taxon>
        <taxon>Embryophyta</taxon>
        <taxon>Tracheophyta</taxon>
        <taxon>Spermatophyta</taxon>
        <taxon>Magnoliopsida</taxon>
        <taxon>Liliopsida</taxon>
        <taxon>Poales</taxon>
        <taxon>Poaceae</taxon>
        <taxon>PACMAD clade</taxon>
        <taxon>Panicoideae</taxon>
        <taxon>Andropogonodae</taxon>
        <taxon>Andropogoneae</taxon>
        <taxon>Sorghinae</taxon>
        <taxon>Sorghum</taxon>
    </lineage>
</organism>
<dbReference type="InParanoid" id="A0A194YTN9"/>
<reference evidence="2" key="2">
    <citation type="journal article" date="2018" name="Plant J.">
        <title>The Sorghum bicolor reference genome: improved assembly, gene annotations, a transcriptome atlas, and signatures of genome organization.</title>
        <authorList>
            <person name="McCormick R.F."/>
            <person name="Truong S.K."/>
            <person name="Sreedasyam A."/>
            <person name="Jenkins J."/>
            <person name="Shu S."/>
            <person name="Sims D."/>
            <person name="Kennedy M."/>
            <person name="Amirebrahimi M."/>
            <person name="Weers B.D."/>
            <person name="McKinley B."/>
            <person name="Mattison A."/>
            <person name="Morishige D.T."/>
            <person name="Grimwood J."/>
            <person name="Schmutz J."/>
            <person name="Mullet J.E."/>
        </authorList>
    </citation>
    <scope>NUCLEOTIDE SEQUENCE [LARGE SCALE GENOMIC DNA]</scope>
    <source>
        <strain evidence="2">cv. BTx623</strain>
    </source>
</reference>
<reference evidence="1 2" key="1">
    <citation type="journal article" date="2009" name="Nature">
        <title>The Sorghum bicolor genome and the diversification of grasses.</title>
        <authorList>
            <person name="Paterson A.H."/>
            <person name="Bowers J.E."/>
            <person name="Bruggmann R."/>
            <person name="Dubchak I."/>
            <person name="Grimwood J."/>
            <person name="Gundlach H."/>
            <person name="Haberer G."/>
            <person name="Hellsten U."/>
            <person name="Mitros T."/>
            <person name="Poliakov A."/>
            <person name="Schmutz J."/>
            <person name="Spannagl M."/>
            <person name="Tang H."/>
            <person name="Wang X."/>
            <person name="Wicker T."/>
            <person name="Bharti A.K."/>
            <person name="Chapman J."/>
            <person name="Feltus F.A."/>
            <person name="Gowik U."/>
            <person name="Grigoriev I.V."/>
            <person name="Lyons E."/>
            <person name="Maher C.A."/>
            <person name="Martis M."/>
            <person name="Narechania A."/>
            <person name="Otillar R.P."/>
            <person name="Penning B.W."/>
            <person name="Salamov A.A."/>
            <person name="Wang Y."/>
            <person name="Zhang L."/>
            <person name="Carpita N.C."/>
            <person name="Freeling M."/>
            <person name="Gingle A.R."/>
            <person name="Hash C.T."/>
            <person name="Keller B."/>
            <person name="Klein P."/>
            <person name="Kresovich S."/>
            <person name="McCann M.C."/>
            <person name="Ming R."/>
            <person name="Peterson D.G."/>
            <person name="Mehboob-ur-Rahman"/>
            <person name="Ware D."/>
            <person name="Westhoff P."/>
            <person name="Mayer K.F."/>
            <person name="Messing J."/>
            <person name="Rokhsar D.S."/>
        </authorList>
    </citation>
    <scope>NUCLEOTIDE SEQUENCE [LARGE SCALE GENOMIC DNA]</scope>
    <source>
        <strain evidence="2">cv. BTx623</strain>
    </source>
</reference>
<dbReference type="Gramene" id="KXG31215">
    <property type="protein sequence ID" value="KXG31215"/>
    <property type="gene ID" value="SORBI_3004G317800"/>
</dbReference>
<evidence type="ECO:0000313" key="2">
    <source>
        <dbReference type="Proteomes" id="UP000000768"/>
    </source>
</evidence>
<dbReference type="AlphaFoldDB" id="A0A194YTN9"/>
<dbReference type="Proteomes" id="UP000000768">
    <property type="component" value="Chromosome 4"/>
</dbReference>
<protein>
    <submittedName>
        <fullName evidence="1">Uncharacterized protein</fullName>
    </submittedName>
</protein>
<gene>
    <name evidence="1" type="ORF">SORBI_3004G317800</name>
</gene>